<dbReference type="Pfam" id="PF00063">
    <property type="entry name" value="Myosin_head"/>
    <property type="match status" value="1"/>
</dbReference>
<dbReference type="Gene3D" id="3.40.850.10">
    <property type="entry name" value="Kinesin motor domain"/>
    <property type="match status" value="1"/>
</dbReference>
<dbReference type="PROSITE" id="PS50096">
    <property type="entry name" value="IQ"/>
    <property type="match status" value="6"/>
</dbReference>
<dbReference type="PROSITE" id="PS51844">
    <property type="entry name" value="SH3_LIKE"/>
    <property type="match status" value="1"/>
</dbReference>
<accession>A0AAV7L3H8</accession>
<dbReference type="PRINTS" id="PR00193">
    <property type="entry name" value="MYOSINHEAVY"/>
</dbReference>
<evidence type="ECO:0000256" key="5">
    <source>
        <dbReference type="ARBA" id="ARBA00022860"/>
    </source>
</evidence>
<dbReference type="GO" id="GO:0005516">
    <property type="term" value="F:calmodulin binding"/>
    <property type="evidence" value="ECO:0007669"/>
    <property type="project" value="UniProtKB-KW"/>
</dbReference>
<comment type="caution">
    <text evidence="15">The sequence shown here is derived from an EMBL/GenBank/DDBJ whole genome shotgun (WGS) entry which is preliminary data.</text>
</comment>
<dbReference type="SMART" id="SM00242">
    <property type="entry name" value="MYSc"/>
    <property type="match status" value="1"/>
</dbReference>
<dbReference type="InterPro" id="IPR036103">
    <property type="entry name" value="MYSc_Myo5"/>
</dbReference>
<name>A0AAV7L3H8_PLEWA</name>
<dbReference type="Pfam" id="PF01843">
    <property type="entry name" value="DIL"/>
    <property type="match status" value="1"/>
</dbReference>
<dbReference type="FunFam" id="1.20.5.190:FF:000001">
    <property type="entry name" value="unconventional myosin-Va"/>
    <property type="match status" value="1"/>
</dbReference>
<sequence length="1758" mass="203073">MSASELYSKGTWVWIPDSQEVWKAAEIIRDYQEGDSALVLRLEDGTVIDHAVDKPLPFLRNPDILIGENDLTALSYLHEPAVLHNLKVRFLEASSIYTYCGIILVAINPYEQLPIYDEDIINAYSGQDMGDMDPHIFAVAEEAYKQLARYNKNQSLIISGESGAGKTMSAKYAMRYFATVGGSSEDSNVEAKVLASNPIMEAIGNAKTTRNDNSSRFGKYVEIGFSAKYHIIGANMRTYLLEKSRVAFQAGSERNYHIFYQLCASAHLPEFQGLGLSRAEDFHYTNQGVSLRINGLDEVADLEKTRNALSLLGFRKSEQSEVFCTLAAILHLGNIQLLASDRHGEQCYVQNHDKHLGLFCDLLGLEKSQMAHWLCHRKLVTVSDTYVTNMSQQQAVNSRDALGKHMYGQLFNWIVTRINRALKSQTHRQAFVGVLDIYGFETFDVNSFEQFCINYANEKLQQHFNMHVFKLEQEEYVQEGIPWTRIDFYDNQPCIDLIEAKLGILDLLDEECKMPKGSDQRWAQKLYDQHLQSSHHFKKPRLSSTAFIIVHFADTVEYRCLGFLEKNRDRVHSEPVCILKASKSKLVAELFKDEEQEQPLPLAFGKAPLAKMTVRAFRRSVPAANKEHRKTIGSQFRASLHQLMVTLNSTTPHYVRCIKPNDEKLPFVFSPHRAVQQLRACGVLETVRISAAGYPSRWSYSEFFSRYRVLMRVKDLALGDEKLVCKQLLKQLLKDPDQYQFGTTKIFFRAGQVAYLEKLRADKLRKACILIQKTLKGCVVRKRYLRVREATTTLQRHVRGFLARRLAQHLRRSKAAVTLQKQWRMMLVRRLFLLLRAAALTIQAYARGLFARRLYNQIVAERKAIILQKVVRGWLARCYYSRARAAIIYLQCCCRRMVARRELRQLRIEARSVEHYKQLNKGMEIKVMQLQCKVDVQTKENHALSGQIALLTTSYNSQVERLKKEVVKLREDKTEQNRNLALQEQLQNEQAKTKQVEIAWGKEMEALKLKLISLENENQRLLEEKENLNLQVLEQSHNMEDSVCERVSLETEHLQKELEEERSRYQNLLQEYTRLEQSHENLKDEVYFLKNPDHIRNPSSLSTVSSDSMWSLLSTDVPSVEMQEVDLTNKDLDQRSLNQDPSNTVHERQLVKLGSPTLSRSGKVSISPYQKAQSWIMGQLNSVSSEMEGSWKQQFRSEIESQTRSELPLRRDVALDLLPSVKNLKGMTEEDLRCAYDAVCITNKLLEDQLQEQQRCYEREADALRQEITGLRKGMKRQQESMVQTLNLSPDQHVEFDLQNEADQLKQEKMDLEEQVEHLEKDNLKLKKQLKLYMRKIQEATDRHEVARPEPEEGLLEMNRPPDIIGQVFTPFQGMLECRPQDEARLIKNIILDFRVQGGPNSLPTLPAYVLFMCIRHADHCKDESRIRSLFKATVQGIKKSIKKHNEDFEVAALWLSNTCRLVNCMKQYSGEEVFSLSNTHAQNRQCLKNYDLCYHRQIFIDLAIQIYQHLIQIAEGRLRPMIVDGMLEDDTIQGLASARMSAPRKRTMAPWREEENAAVPGMNSILRQLTHFHEVLGRSQLQSDIIRQIFRQIFHLISSTTLNYLLLRKETCCWRNGVQLRYNISQLEEWLQGRGLRHSSIVDVLQPLIQAAQLLQVKKKTEEDAEAIYSMCTSLLPQQIVKILKLYTPLDFEERVSNRFTENVQRRLQDRVTQGNGQLLVDVKYLYPLHIQFAGSSLPLDQICIPNSANLSFLRRI</sequence>
<protein>
    <submittedName>
        <fullName evidence="15">Uncharacterized protein</fullName>
    </submittedName>
</protein>
<keyword evidence="6 11" id="KW-0175">Coiled coil</keyword>
<dbReference type="PROSITE" id="PS51126">
    <property type="entry name" value="DILUTE"/>
    <property type="match status" value="1"/>
</dbReference>
<feature type="binding site" evidence="10">
    <location>
        <begin position="160"/>
        <end position="167"/>
    </location>
    <ligand>
        <name>ATP</name>
        <dbReference type="ChEBI" id="CHEBI:30616"/>
    </ligand>
</feature>
<keyword evidence="8 10" id="KW-0505">Motor protein</keyword>
<keyword evidence="2" id="KW-0677">Repeat</keyword>
<dbReference type="InterPro" id="IPR036961">
    <property type="entry name" value="Kinesin_motor_dom_sf"/>
</dbReference>
<evidence type="ECO:0000313" key="16">
    <source>
        <dbReference type="Proteomes" id="UP001066276"/>
    </source>
</evidence>
<dbReference type="Proteomes" id="UP001066276">
    <property type="component" value="Chromosome 12"/>
</dbReference>
<dbReference type="InterPro" id="IPR004009">
    <property type="entry name" value="SH3_Myosin"/>
</dbReference>
<dbReference type="Gene3D" id="1.10.10.820">
    <property type="match status" value="1"/>
</dbReference>
<dbReference type="Pfam" id="PF00612">
    <property type="entry name" value="IQ"/>
    <property type="match status" value="6"/>
</dbReference>
<dbReference type="GO" id="GO:0005737">
    <property type="term" value="C:cytoplasm"/>
    <property type="evidence" value="ECO:0007669"/>
    <property type="project" value="TreeGrafter"/>
</dbReference>
<evidence type="ECO:0000256" key="11">
    <source>
        <dbReference type="SAM" id="Coils"/>
    </source>
</evidence>
<dbReference type="GO" id="GO:0000146">
    <property type="term" value="F:microfilament motor activity"/>
    <property type="evidence" value="ECO:0007669"/>
    <property type="project" value="TreeGrafter"/>
</dbReference>
<dbReference type="GO" id="GO:0016020">
    <property type="term" value="C:membrane"/>
    <property type="evidence" value="ECO:0007669"/>
    <property type="project" value="TreeGrafter"/>
</dbReference>
<dbReference type="GO" id="GO:0051015">
    <property type="term" value="F:actin filament binding"/>
    <property type="evidence" value="ECO:0007669"/>
    <property type="project" value="TreeGrafter"/>
</dbReference>
<dbReference type="SMART" id="SM00015">
    <property type="entry name" value="IQ"/>
    <property type="match status" value="6"/>
</dbReference>
<feature type="region of interest" description="Actin-binding" evidence="10">
    <location>
        <begin position="640"/>
        <end position="662"/>
    </location>
</feature>
<evidence type="ECO:0000259" key="14">
    <source>
        <dbReference type="PROSITE" id="PS51844"/>
    </source>
</evidence>
<keyword evidence="3 10" id="KW-0547">Nucleotide-binding</keyword>
<evidence type="ECO:0000259" key="12">
    <source>
        <dbReference type="PROSITE" id="PS51126"/>
    </source>
</evidence>
<keyword evidence="16" id="KW-1185">Reference proteome</keyword>
<evidence type="ECO:0000256" key="3">
    <source>
        <dbReference type="ARBA" id="ARBA00022741"/>
    </source>
</evidence>
<evidence type="ECO:0000256" key="9">
    <source>
        <dbReference type="ARBA" id="ARBA00023203"/>
    </source>
</evidence>
<evidence type="ECO:0000259" key="13">
    <source>
        <dbReference type="PROSITE" id="PS51456"/>
    </source>
</evidence>
<evidence type="ECO:0000256" key="4">
    <source>
        <dbReference type="ARBA" id="ARBA00022840"/>
    </source>
</evidence>
<dbReference type="InterPro" id="IPR000048">
    <property type="entry name" value="IQ_motif_EF-hand-BS"/>
</dbReference>
<feature type="domain" description="Myosin motor" evidence="13">
    <location>
        <begin position="66"/>
        <end position="761"/>
    </location>
</feature>
<comment type="similarity">
    <text evidence="1 10">Belongs to the TRAFAC class myosin-kinesin ATPase superfamily. Myosin family.</text>
</comment>
<dbReference type="Gene3D" id="1.20.5.190">
    <property type="match status" value="3"/>
</dbReference>
<gene>
    <name evidence="15" type="ORF">NDU88_005257</name>
</gene>
<dbReference type="GO" id="GO:0016459">
    <property type="term" value="C:myosin complex"/>
    <property type="evidence" value="ECO:0007669"/>
    <property type="project" value="UniProtKB-KW"/>
</dbReference>
<evidence type="ECO:0000256" key="10">
    <source>
        <dbReference type="PROSITE-ProRule" id="PRU00782"/>
    </source>
</evidence>
<proteinExistence type="inferred from homology"/>
<evidence type="ECO:0000256" key="8">
    <source>
        <dbReference type="ARBA" id="ARBA00023175"/>
    </source>
</evidence>
<feature type="coiled-coil region" evidence="11">
    <location>
        <begin position="1247"/>
        <end position="1343"/>
    </location>
</feature>
<dbReference type="InterPro" id="IPR002710">
    <property type="entry name" value="Dilute_dom"/>
</dbReference>
<dbReference type="PANTHER" id="PTHR13140">
    <property type="entry name" value="MYOSIN"/>
    <property type="match status" value="1"/>
</dbReference>
<dbReference type="SUPFAM" id="SSF52540">
    <property type="entry name" value="P-loop containing nucleoside triphosphate hydrolases"/>
    <property type="match status" value="3"/>
</dbReference>
<dbReference type="InterPro" id="IPR027417">
    <property type="entry name" value="P-loop_NTPase"/>
</dbReference>
<dbReference type="FunFam" id="1.20.58.530:FF:000002">
    <property type="entry name" value="Class V myosin"/>
    <property type="match status" value="1"/>
</dbReference>
<dbReference type="PROSITE" id="PS51456">
    <property type="entry name" value="MYOSIN_MOTOR"/>
    <property type="match status" value="1"/>
</dbReference>
<evidence type="ECO:0000256" key="6">
    <source>
        <dbReference type="ARBA" id="ARBA00023054"/>
    </source>
</evidence>
<feature type="domain" description="Myosin N-terminal SH3-like" evidence="14">
    <location>
        <begin position="8"/>
        <end position="60"/>
    </location>
</feature>
<evidence type="ECO:0000256" key="7">
    <source>
        <dbReference type="ARBA" id="ARBA00023123"/>
    </source>
</evidence>
<dbReference type="GO" id="GO:0007015">
    <property type="term" value="P:actin filament organization"/>
    <property type="evidence" value="ECO:0007669"/>
    <property type="project" value="TreeGrafter"/>
</dbReference>
<feature type="coiled-coil region" evidence="11">
    <location>
        <begin position="952"/>
        <end position="1085"/>
    </location>
</feature>
<keyword evidence="9 10" id="KW-0009">Actin-binding</keyword>
<evidence type="ECO:0000256" key="1">
    <source>
        <dbReference type="ARBA" id="ARBA00008314"/>
    </source>
</evidence>
<keyword evidence="7 10" id="KW-0518">Myosin</keyword>
<dbReference type="PANTHER" id="PTHR13140:SF706">
    <property type="entry name" value="DILUTE CLASS UNCONVENTIONAL MYOSIN, ISOFORM C"/>
    <property type="match status" value="1"/>
</dbReference>
<evidence type="ECO:0000256" key="2">
    <source>
        <dbReference type="ARBA" id="ARBA00022737"/>
    </source>
</evidence>
<dbReference type="Gene3D" id="1.20.58.530">
    <property type="match status" value="1"/>
</dbReference>
<evidence type="ECO:0000313" key="15">
    <source>
        <dbReference type="EMBL" id="KAJ1085124.1"/>
    </source>
</evidence>
<dbReference type="Gene3D" id="1.20.120.720">
    <property type="entry name" value="Myosin VI head, motor domain, U50 subdomain"/>
    <property type="match status" value="1"/>
</dbReference>
<reference evidence="15" key="1">
    <citation type="journal article" date="2022" name="bioRxiv">
        <title>Sequencing and chromosome-scale assembly of the giantPleurodeles waltlgenome.</title>
        <authorList>
            <person name="Brown T."/>
            <person name="Elewa A."/>
            <person name="Iarovenko S."/>
            <person name="Subramanian E."/>
            <person name="Araus A.J."/>
            <person name="Petzold A."/>
            <person name="Susuki M."/>
            <person name="Suzuki K.-i.T."/>
            <person name="Hayashi T."/>
            <person name="Toyoda A."/>
            <person name="Oliveira C."/>
            <person name="Osipova E."/>
            <person name="Leigh N.D."/>
            <person name="Simon A."/>
            <person name="Yun M.H."/>
        </authorList>
    </citation>
    <scope>NUCLEOTIDE SEQUENCE</scope>
    <source>
        <strain evidence="15">20211129_DDA</strain>
        <tissue evidence="15">Liver</tissue>
    </source>
</reference>
<feature type="domain" description="Dilute" evidence="12">
    <location>
        <begin position="1432"/>
        <end position="1711"/>
    </location>
</feature>
<dbReference type="EMBL" id="JANPWB010000016">
    <property type="protein sequence ID" value="KAJ1085124.1"/>
    <property type="molecule type" value="Genomic_DNA"/>
</dbReference>
<dbReference type="Gene3D" id="6.20.240.20">
    <property type="match status" value="1"/>
</dbReference>
<organism evidence="15 16">
    <name type="scientific">Pleurodeles waltl</name>
    <name type="common">Iberian ribbed newt</name>
    <dbReference type="NCBI Taxonomy" id="8319"/>
    <lineage>
        <taxon>Eukaryota</taxon>
        <taxon>Metazoa</taxon>
        <taxon>Chordata</taxon>
        <taxon>Craniata</taxon>
        <taxon>Vertebrata</taxon>
        <taxon>Euteleostomi</taxon>
        <taxon>Amphibia</taxon>
        <taxon>Batrachia</taxon>
        <taxon>Caudata</taxon>
        <taxon>Salamandroidea</taxon>
        <taxon>Salamandridae</taxon>
        <taxon>Pleurodelinae</taxon>
        <taxon>Pleurodeles</taxon>
    </lineage>
</organism>
<dbReference type="CDD" id="cd15470">
    <property type="entry name" value="Myo5_CBD"/>
    <property type="match status" value="1"/>
</dbReference>
<dbReference type="InterPro" id="IPR001609">
    <property type="entry name" value="Myosin_head_motor_dom-like"/>
</dbReference>
<dbReference type="FunFam" id="1.10.10.820:FF:000001">
    <property type="entry name" value="Myosin heavy chain"/>
    <property type="match status" value="1"/>
</dbReference>
<keyword evidence="4 10" id="KW-0067">ATP-binding</keyword>
<keyword evidence="5" id="KW-0112">Calmodulin-binding</keyword>
<dbReference type="SMART" id="SM01132">
    <property type="entry name" value="DIL"/>
    <property type="match status" value="1"/>
</dbReference>
<dbReference type="GO" id="GO:0005524">
    <property type="term" value="F:ATP binding"/>
    <property type="evidence" value="ECO:0007669"/>
    <property type="project" value="UniProtKB-UniRule"/>
</dbReference>
<dbReference type="CDD" id="cd01380">
    <property type="entry name" value="MYSc_Myo5"/>
    <property type="match status" value="1"/>
</dbReference>